<dbReference type="Proteomes" id="UP000738349">
    <property type="component" value="Unassembled WGS sequence"/>
</dbReference>
<dbReference type="InterPro" id="IPR039634">
    <property type="entry name" value="Bul1-like"/>
</dbReference>
<protein>
    <submittedName>
        <fullName evidence="2">Arrestin</fullName>
    </submittedName>
</protein>
<dbReference type="PANTHER" id="PTHR31904">
    <property type="entry name" value="BYPASS OF STOP CODON PROTEIN 5-RELATED"/>
    <property type="match status" value="1"/>
</dbReference>
<proteinExistence type="predicted"/>
<dbReference type="InterPro" id="IPR014752">
    <property type="entry name" value="Arrestin-like_C"/>
</dbReference>
<evidence type="ECO:0000259" key="1">
    <source>
        <dbReference type="Pfam" id="PF00339"/>
    </source>
</evidence>
<dbReference type="PANTHER" id="PTHR31904:SF1">
    <property type="entry name" value="BYPASS OF STOP CODON PROTEIN 5-RELATED"/>
    <property type="match status" value="1"/>
</dbReference>
<keyword evidence="3" id="KW-1185">Reference proteome</keyword>
<accession>A0A9P9J9K2</accession>
<dbReference type="AlphaFoldDB" id="A0A9P9J9K2"/>
<dbReference type="OrthoDB" id="2283785at2759"/>
<name>A0A9P9J9K2_9HYPO</name>
<dbReference type="Gene3D" id="2.60.40.640">
    <property type="match status" value="1"/>
</dbReference>
<dbReference type="EMBL" id="JAGMUV010000007">
    <property type="protein sequence ID" value="KAH7148235.1"/>
    <property type="molecule type" value="Genomic_DNA"/>
</dbReference>
<dbReference type="InterPro" id="IPR011021">
    <property type="entry name" value="Arrestin-like_N"/>
</dbReference>
<gene>
    <name evidence="2" type="ORF">EDB81DRAFT_791789</name>
</gene>
<feature type="domain" description="Arrestin-like N-terminal" evidence="1">
    <location>
        <begin position="69"/>
        <end position="161"/>
    </location>
</feature>
<sequence length="451" mass="49894">MTPLGSYFYFIYPSTIYIIYHHPSSQYHPILSRTRQTNPSLESTYNPIMTFAKRWRSSELQIEICHHYNSKVYDSGSPVIGDVVFSPIKNLYSAAVQISLVGESKVHWENITAGATTTHRFLELDMPIPDSAYPESGTFLAGETYVLPFHFIIPHELPSAACSHRVDSEVVKDHHLQLPPSMGNWEKDDMAAAITEIIYSIKTTVFHQPCAGEPYSTYTEAARRIKVIAPSPEQPPLNIYKSNKRYALTKTKQVRKGLLSGSLGQVTVAAAQAQTVHLYPDGRGDGQSSLPLSLTFKPTALDVIPPQVTKMSAKIRSYTWYQPSQVSGLPDLGGTIGEPFTINVPLSVKPQSRLDWSQHLDTTSSSSRGSGKPPLFHSTTMDVLFQLPTSTKTFLPTFHSCLISRTYAIHLSLYVNNAEVELVVPIQIAIDAAPGVKSESPPVVEMVPAYS</sequence>
<comment type="caution">
    <text evidence="2">The sequence shown here is derived from an EMBL/GenBank/DDBJ whole genome shotgun (WGS) entry which is preliminary data.</text>
</comment>
<evidence type="ECO:0000313" key="2">
    <source>
        <dbReference type="EMBL" id="KAH7148235.1"/>
    </source>
</evidence>
<reference evidence="2" key="1">
    <citation type="journal article" date="2021" name="Nat. Commun.">
        <title>Genetic determinants of endophytism in the Arabidopsis root mycobiome.</title>
        <authorList>
            <person name="Mesny F."/>
            <person name="Miyauchi S."/>
            <person name="Thiergart T."/>
            <person name="Pickel B."/>
            <person name="Atanasova L."/>
            <person name="Karlsson M."/>
            <person name="Huettel B."/>
            <person name="Barry K.W."/>
            <person name="Haridas S."/>
            <person name="Chen C."/>
            <person name="Bauer D."/>
            <person name="Andreopoulos W."/>
            <person name="Pangilinan J."/>
            <person name="LaButti K."/>
            <person name="Riley R."/>
            <person name="Lipzen A."/>
            <person name="Clum A."/>
            <person name="Drula E."/>
            <person name="Henrissat B."/>
            <person name="Kohler A."/>
            <person name="Grigoriev I.V."/>
            <person name="Martin F.M."/>
            <person name="Hacquard S."/>
        </authorList>
    </citation>
    <scope>NUCLEOTIDE SEQUENCE</scope>
    <source>
        <strain evidence="2">MPI-CAGE-AT-0147</strain>
    </source>
</reference>
<organism evidence="2 3">
    <name type="scientific">Dactylonectria macrodidyma</name>
    <dbReference type="NCBI Taxonomy" id="307937"/>
    <lineage>
        <taxon>Eukaryota</taxon>
        <taxon>Fungi</taxon>
        <taxon>Dikarya</taxon>
        <taxon>Ascomycota</taxon>
        <taxon>Pezizomycotina</taxon>
        <taxon>Sordariomycetes</taxon>
        <taxon>Hypocreomycetidae</taxon>
        <taxon>Hypocreales</taxon>
        <taxon>Nectriaceae</taxon>
        <taxon>Dactylonectria</taxon>
    </lineage>
</organism>
<dbReference type="Pfam" id="PF00339">
    <property type="entry name" value="Arrestin_N"/>
    <property type="match status" value="1"/>
</dbReference>
<evidence type="ECO:0000313" key="3">
    <source>
        <dbReference type="Proteomes" id="UP000738349"/>
    </source>
</evidence>